<gene>
    <name evidence="1" type="ORF">Bca52824_031747</name>
</gene>
<sequence length="90" mass="10887">MEIPVFNGEDAETWVLCVEKYFELEDLMEEDKLRTVRMCFVGDALIWYQWERNRNPFLTWEHMKQKVLEQYSPVQDTSAGERLLTLRQRG</sequence>
<accession>A0A8X7V805</accession>
<evidence type="ECO:0008006" key="3">
    <source>
        <dbReference type="Google" id="ProtNLM"/>
    </source>
</evidence>
<organism evidence="1 2">
    <name type="scientific">Brassica carinata</name>
    <name type="common">Ethiopian mustard</name>
    <name type="synonym">Abyssinian cabbage</name>
    <dbReference type="NCBI Taxonomy" id="52824"/>
    <lineage>
        <taxon>Eukaryota</taxon>
        <taxon>Viridiplantae</taxon>
        <taxon>Streptophyta</taxon>
        <taxon>Embryophyta</taxon>
        <taxon>Tracheophyta</taxon>
        <taxon>Spermatophyta</taxon>
        <taxon>Magnoliopsida</taxon>
        <taxon>eudicotyledons</taxon>
        <taxon>Gunneridae</taxon>
        <taxon>Pentapetalae</taxon>
        <taxon>rosids</taxon>
        <taxon>malvids</taxon>
        <taxon>Brassicales</taxon>
        <taxon>Brassicaceae</taxon>
        <taxon>Brassiceae</taxon>
        <taxon>Brassica</taxon>
    </lineage>
</organism>
<proteinExistence type="predicted"/>
<name>A0A8X7V805_BRACI</name>
<protein>
    <recommendedName>
        <fullName evidence="3">Retrotransposon gag domain-containing protein</fullName>
    </recommendedName>
</protein>
<reference evidence="1 2" key="1">
    <citation type="submission" date="2020-02" db="EMBL/GenBank/DDBJ databases">
        <authorList>
            <person name="Ma Q."/>
            <person name="Huang Y."/>
            <person name="Song X."/>
            <person name="Pei D."/>
        </authorList>
    </citation>
    <scope>NUCLEOTIDE SEQUENCE [LARGE SCALE GENOMIC DNA]</scope>
    <source>
        <strain evidence="1">Sxm20200214</strain>
        <tissue evidence="1">Leaf</tissue>
    </source>
</reference>
<keyword evidence="2" id="KW-1185">Reference proteome</keyword>
<dbReference type="AlphaFoldDB" id="A0A8X7V805"/>
<dbReference type="OrthoDB" id="1749511at2759"/>
<comment type="caution">
    <text evidence="1">The sequence shown here is derived from an EMBL/GenBank/DDBJ whole genome shotgun (WGS) entry which is preliminary data.</text>
</comment>
<dbReference type="Proteomes" id="UP000886595">
    <property type="component" value="Unassembled WGS sequence"/>
</dbReference>
<dbReference type="EMBL" id="JAAMPC010000007">
    <property type="protein sequence ID" value="KAG2303096.1"/>
    <property type="molecule type" value="Genomic_DNA"/>
</dbReference>
<evidence type="ECO:0000313" key="2">
    <source>
        <dbReference type="Proteomes" id="UP000886595"/>
    </source>
</evidence>
<evidence type="ECO:0000313" key="1">
    <source>
        <dbReference type="EMBL" id="KAG2303096.1"/>
    </source>
</evidence>